<proteinExistence type="inferred from homology"/>
<dbReference type="RefSeq" id="WP_063601341.1">
    <property type="nucleotide sequence ID" value="NZ_LITQ01000016.1"/>
</dbReference>
<comment type="caution">
    <text evidence="4">The sequence shown here is derived from an EMBL/GenBank/DDBJ whole genome shotgun (WGS) entry which is preliminary data.</text>
</comment>
<dbReference type="EMBL" id="LITQ01000016">
    <property type="protein sequence ID" value="OAA92925.1"/>
    <property type="molecule type" value="Genomic_DNA"/>
</dbReference>
<reference evidence="5 7" key="2">
    <citation type="journal article" date="2016" name="Front. Microbiol.">
        <title>Industrial Acetogenic Biocatalysts: A Comparative Metabolic and Genomic Analysis.</title>
        <authorList>
            <person name="Bengelsdorf F."/>
            <person name="Poehlein A."/>
            <person name="Sonja S."/>
            <person name="Erz C."/>
            <person name="Hummel T."/>
            <person name="Hoffmeister S."/>
            <person name="Daniel R."/>
            <person name="Durre P."/>
        </authorList>
    </citation>
    <scope>NUCLEOTIDE SEQUENCE [LARGE SCALE GENOMIC DNA]</scope>
    <source>
        <strain evidence="5 7">PTA-10522</strain>
    </source>
</reference>
<keyword evidence="7" id="KW-1185">Reference proteome</keyword>
<dbReference type="PROSITE" id="PS51257">
    <property type="entry name" value="PROKAR_LIPOPROTEIN"/>
    <property type="match status" value="1"/>
</dbReference>
<comment type="similarity">
    <text evidence="1">Belongs to the bacterial solute-binding protein 8 family.</text>
</comment>
<dbReference type="Proteomes" id="UP000077384">
    <property type="component" value="Unassembled WGS sequence"/>
</dbReference>
<sequence length="363" mass="40247">MKKIRRARNLIAIIFAAVFLLAGCGQSSTDSTKSSEKSQQKVITDAAGQKVKVPAKIDKIADAWPAHNEMVTMLGAGNKIVSTISTPQSVPWLYKVNPQMKSAVTDFTNESVNTEEVLKTKPDILFMPINSKTAGKVKELGIPTVQLNFTDFDSMKKTVKLTGEIFGGDSVKRADKYISYLDSKLKMVTDVTSKIPDSQKPKVLHIISFSPLTVDGKNTIIDSWIKAAGGINAASEITGNMKVTSTEQVLKWNPDVIILGSNTLTDVKSAIKNIDQLTQNSTWSQINAVKNRKVYINPTGAFLWDRYGAEEALQIQWAAKTLHPDKFKNLDIVKETRNFYKTFLNYDLTEEEANKIINDKNPD</sequence>
<evidence type="ECO:0000256" key="2">
    <source>
        <dbReference type="SAM" id="SignalP"/>
    </source>
</evidence>
<dbReference type="PANTHER" id="PTHR30535:SF34">
    <property type="entry name" value="MOLYBDATE-BINDING PROTEIN MOLA"/>
    <property type="match status" value="1"/>
</dbReference>
<evidence type="ECO:0000313" key="6">
    <source>
        <dbReference type="Proteomes" id="UP000077384"/>
    </source>
</evidence>
<evidence type="ECO:0000313" key="4">
    <source>
        <dbReference type="EMBL" id="OAA92925.1"/>
    </source>
</evidence>
<feature type="domain" description="Fe/B12 periplasmic-binding" evidence="3">
    <location>
        <begin position="59"/>
        <end position="326"/>
    </location>
</feature>
<dbReference type="PROSITE" id="PS50983">
    <property type="entry name" value="FE_B12_PBP"/>
    <property type="match status" value="1"/>
</dbReference>
<keyword evidence="2" id="KW-0732">Signal</keyword>
<dbReference type="Gene3D" id="3.40.50.1980">
    <property type="entry name" value="Nitrogenase molybdenum iron protein domain"/>
    <property type="match status" value="2"/>
</dbReference>
<dbReference type="AlphaFoldDB" id="A0A162JB72"/>
<accession>A0A162JB72</accession>
<dbReference type="InterPro" id="IPR002491">
    <property type="entry name" value="ABC_transptr_periplasmic_BD"/>
</dbReference>
<feature type="signal peptide" evidence="2">
    <location>
        <begin position="1"/>
        <end position="22"/>
    </location>
</feature>
<name>A0A162JB72_9CLOT</name>
<dbReference type="Pfam" id="PF01497">
    <property type="entry name" value="Peripla_BP_2"/>
    <property type="match status" value="1"/>
</dbReference>
<protein>
    <submittedName>
        <fullName evidence="4">Vitamin B12-binding protein</fullName>
    </submittedName>
</protein>
<dbReference type="CDD" id="cd01142">
    <property type="entry name" value="TroA_e"/>
    <property type="match status" value="1"/>
</dbReference>
<reference evidence="4 6" key="1">
    <citation type="journal article" date="2015" name="Biotechnol. Bioeng.">
        <title>Genome sequence and phenotypic characterization of Caulobacter segnis.</title>
        <authorList>
            <person name="Patel S."/>
            <person name="Fletcher B."/>
            <person name="Scott D.C."/>
            <person name="Ely B."/>
        </authorList>
    </citation>
    <scope>NUCLEOTIDE SEQUENCE [LARGE SCALE GENOMIC DNA]</scope>
    <source>
        <strain evidence="4 6">PS02</strain>
    </source>
</reference>
<dbReference type="EMBL" id="LROR01000036">
    <property type="protein sequence ID" value="OBR95867.1"/>
    <property type="molecule type" value="Genomic_DNA"/>
</dbReference>
<organism evidence="4 6">
    <name type="scientific">Clostridium coskatii</name>
    <dbReference type="NCBI Taxonomy" id="1705578"/>
    <lineage>
        <taxon>Bacteria</taxon>
        <taxon>Bacillati</taxon>
        <taxon>Bacillota</taxon>
        <taxon>Clostridia</taxon>
        <taxon>Eubacteriales</taxon>
        <taxon>Clostridiaceae</taxon>
        <taxon>Clostridium</taxon>
    </lineage>
</organism>
<feature type="chain" id="PRO_5039543871" evidence="2">
    <location>
        <begin position="23"/>
        <end position="363"/>
    </location>
</feature>
<dbReference type="InterPro" id="IPR050902">
    <property type="entry name" value="ABC_Transporter_SBP"/>
</dbReference>
<dbReference type="Proteomes" id="UP000093694">
    <property type="component" value="Unassembled WGS sequence"/>
</dbReference>
<evidence type="ECO:0000259" key="3">
    <source>
        <dbReference type="PROSITE" id="PS50983"/>
    </source>
</evidence>
<evidence type="ECO:0000313" key="5">
    <source>
        <dbReference type="EMBL" id="OBR95867.1"/>
    </source>
</evidence>
<evidence type="ECO:0000256" key="1">
    <source>
        <dbReference type="ARBA" id="ARBA00008814"/>
    </source>
</evidence>
<dbReference type="PANTHER" id="PTHR30535">
    <property type="entry name" value="VITAMIN B12-BINDING PROTEIN"/>
    <property type="match status" value="1"/>
</dbReference>
<evidence type="ECO:0000313" key="7">
    <source>
        <dbReference type="Proteomes" id="UP000093694"/>
    </source>
</evidence>
<dbReference type="Gene3D" id="1.20.58.2180">
    <property type="match status" value="1"/>
</dbReference>
<gene>
    <name evidence="4" type="primary">btuF_5</name>
    <name evidence="5" type="synonym">btuF_4</name>
    <name evidence="5" type="ORF">CLCOS_13000</name>
    <name evidence="4" type="ORF">WX73_00594</name>
</gene>
<dbReference type="SUPFAM" id="SSF53807">
    <property type="entry name" value="Helical backbone' metal receptor"/>
    <property type="match status" value="1"/>
</dbReference>
<dbReference type="PATRIC" id="fig|1705578.3.peg.976"/>